<evidence type="ECO:0000256" key="2">
    <source>
        <dbReference type="ARBA" id="ARBA00017589"/>
    </source>
</evidence>
<protein>
    <recommendedName>
        <fullName evidence="2">DNA polymerase delta subunit 3</fullName>
    </recommendedName>
</protein>
<feature type="compositionally biased region" description="Polar residues" evidence="5">
    <location>
        <begin position="314"/>
        <end position="331"/>
    </location>
</feature>
<dbReference type="Gene3D" id="3.90.1030.20">
    <property type="entry name" value="DNA polymerase delta, p66 (Cdc27) subunit, wHTH domain"/>
    <property type="match status" value="1"/>
</dbReference>
<gene>
    <name evidence="6" type="ORF">CDAUBV1_LOCUS14305</name>
</gene>
<evidence type="ECO:0000256" key="4">
    <source>
        <dbReference type="ARBA" id="ARBA00023242"/>
    </source>
</evidence>
<feature type="region of interest" description="Disordered" evidence="5">
    <location>
        <begin position="379"/>
        <end position="459"/>
    </location>
</feature>
<keyword evidence="4" id="KW-0539">Nucleus</keyword>
<feature type="region of interest" description="Disordered" evidence="5">
    <location>
        <begin position="136"/>
        <end position="358"/>
    </location>
</feature>
<dbReference type="GO" id="GO:1904161">
    <property type="term" value="P:DNA synthesis involved in UV-damage excision repair"/>
    <property type="evidence" value="ECO:0007669"/>
    <property type="project" value="TreeGrafter"/>
</dbReference>
<dbReference type="AlphaFoldDB" id="A0AAV2TWJ6"/>
<accession>A0AAV2TWJ6</accession>
<dbReference type="PANTHER" id="PTHR17598:SF13">
    <property type="entry name" value="DNA POLYMERASE DELTA SUBUNIT 3"/>
    <property type="match status" value="1"/>
</dbReference>
<organism evidence="6 7">
    <name type="scientific">Calicophoron daubneyi</name>
    <name type="common">Rumen fluke</name>
    <name type="synonym">Paramphistomum daubneyi</name>
    <dbReference type="NCBI Taxonomy" id="300641"/>
    <lineage>
        <taxon>Eukaryota</taxon>
        <taxon>Metazoa</taxon>
        <taxon>Spiralia</taxon>
        <taxon>Lophotrochozoa</taxon>
        <taxon>Platyhelminthes</taxon>
        <taxon>Trematoda</taxon>
        <taxon>Digenea</taxon>
        <taxon>Plagiorchiida</taxon>
        <taxon>Pronocephalata</taxon>
        <taxon>Paramphistomoidea</taxon>
        <taxon>Paramphistomidae</taxon>
        <taxon>Calicophoron</taxon>
    </lineage>
</organism>
<evidence type="ECO:0000256" key="1">
    <source>
        <dbReference type="ARBA" id="ARBA00004123"/>
    </source>
</evidence>
<evidence type="ECO:0000313" key="6">
    <source>
        <dbReference type="EMBL" id="CAL5139273.1"/>
    </source>
</evidence>
<evidence type="ECO:0000313" key="7">
    <source>
        <dbReference type="Proteomes" id="UP001497525"/>
    </source>
</evidence>
<feature type="compositionally biased region" description="Basic and acidic residues" evidence="5">
    <location>
        <begin position="248"/>
        <end position="260"/>
    </location>
</feature>
<dbReference type="Pfam" id="PF09507">
    <property type="entry name" value="CDC27"/>
    <property type="match status" value="1"/>
</dbReference>
<dbReference type="GO" id="GO:0003887">
    <property type="term" value="F:DNA-directed DNA polymerase activity"/>
    <property type="evidence" value="ECO:0007669"/>
    <property type="project" value="TreeGrafter"/>
</dbReference>
<dbReference type="Proteomes" id="UP001497525">
    <property type="component" value="Unassembled WGS sequence"/>
</dbReference>
<dbReference type="PANTHER" id="PTHR17598">
    <property type="entry name" value="DNA POLYMERASE DELTA SUBUNIT 3"/>
    <property type="match status" value="1"/>
</dbReference>
<sequence length="459" mass="50919">MEQQMLFENLDEKLEDETAVITTKWLSVNFDTAITESQRLLEAYFSARSNLSAVYLLSGVGKNGEMIVKLVPCNKLEKAKNLFPTPPSCVIYSVQRRPCKSSSALSAIDRLLDLTTDALKRIVSIRWEPAIPSKAHLPIGEKQDEPLPKTALIPKLNTTGKDNMKTTDVKNFFKPVAKLPTSASTPPDVPQRAQKRPSIFANAPQPKSRGNDNEQKLEDEDEEFLSSAVSKRKRIIVESEDEDEDTPITEKPDPERDLPKKNHPNASSTGQKSLKKRPVTEVLDRENILAPDSETDSPIAKPPRKRRSKKAETVSKSVDSHNTGTVEQASPAQDLVSEKKHPIASVQATSDSDKPHRVRRQVMKTFTDEDGFMVTERVCESASEDDMEPEEKQIQQTTKSNSKHDSDFPMRSGESTYLTGAPSVGVSKTGKSAPRKLPNKTAPKQATKQASLSSFFVRA</sequence>
<proteinExistence type="predicted"/>
<dbReference type="EMBL" id="CAXLJL010000600">
    <property type="protein sequence ID" value="CAL5139273.1"/>
    <property type="molecule type" value="Genomic_DNA"/>
</dbReference>
<feature type="compositionally biased region" description="Acidic residues" evidence="5">
    <location>
        <begin position="238"/>
        <end position="247"/>
    </location>
</feature>
<dbReference type="InterPro" id="IPR041913">
    <property type="entry name" value="POLD3_sf"/>
</dbReference>
<evidence type="ECO:0000256" key="3">
    <source>
        <dbReference type="ARBA" id="ARBA00022705"/>
    </source>
</evidence>
<comment type="subcellular location">
    <subcellularLocation>
        <location evidence="1">Nucleus</location>
    </subcellularLocation>
</comment>
<reference evidence="6" key="1">
    <citation type="submission" date="2024-06" db="EMBL/GenBank/DDBJ databases">
        <authorList>
            <person name="Liu X."/>
            <person name="Lenzi L."/>
            <person name="Haldenby T S."/>
            <person name="Uol C."/>
        </authorList>
    </citation>
    <scope>NUCLEOTIDE SEQUENCE</scope>
</reference>
<dbReference type="GO" id="GO:0006271">
    <property type="term" value="P:DNA strand elongation involved in DNA replication"/>
    <property type="evidence" value="ECO:0007669"/>
    <property type="project" value="TreeGrafter"/>
</dbReference>
<feature type="compositionally biased region" description="Basic and acidic residues" evidence="5">
    <location>
        <begin position="278"/>
        <end position="287"/>
    </location>
</feature>
<feature type="compositionally biased region" description="Polar residues" evidence="5">
    <location>
        <begin position="442"/>
        <end position="459"/>
    </location>
</feature>
<dbReference type="GO" id="GO:0043625">
    <property type="term" value="C:delta DNA polymerase complex"/>
    <property type="evidence" value="ECO:0007669"/>
    <property type="project" value="InterPro"/>
</dbReference>
<evidence type="ECO:0000256" key="5">
    <source>
        <dbReference type="SAM" id="MobiDB-lite"/>
    </source>
</evidence>
<comment type="caution">
    <text evidence="6">The sequence shown here is derived from an EMBL/GenBank/DDBJ whole genome shotgun (WGS) entry which is preliminary data.</text>
</comment>
<name>A0AAV2TWJ6_CALDB</name>
<dbReference type="InterPro" id="IPR019038">
    <property type="entry name" value="POLD3"/>
</dbReference>
<keyword evidence="3" id="KW-0235">DNA replication</keyword>
<dbReference type="GO" id="GO:0006297">
    <property type="term" value="P:nucleotide-excision repair, DNA gap filling"/>
    <property type="evidence" value="ECO:0007669"/>
    <property type="project" value="TreeGrafter"/>
</dbReference>